<evidence type="ECO:0000256" key="1">
    <source>
        <dbReference type="SAM" id="MobiDB-lite"/>
    </source>
</evidence>
<sequence length="131" mass="14358">MSFLYVACSSYCPQFPAPHKLNECKAPPLEIGPSTPRQSGHRGVAASSDYRLSPSSGHSWVQCLRKFINGLAQHTKPPSNLTLKNANVRLMCGVEQERHFKAIKAIAITSLPSCLKPIDHTDSAEPLVRYG</sequence>
<name>A0A238F9I3_9BASI</name>
<dbReference type="AlphaFoldDB" id="A0A238F9I3"/>
<reference evidence="3" key="1">
    <citation type="submission" date="2016-09" db="EMBL/GenBank/DDBJ databases">
        <authorList>
            <person name="Jeantristanb JTB J.-T."/>
            <person name="Ricardo R."/>
        </authorList>
    </citation>
    <scope>NUCLEOTIDE SEQUENCE [LARGE SCALE GENOMIC DNA]</scope>
</reference>
<accession>A0A238F9I3</accession>
<dbReference type="EMBL" id="FMSP01000005">
    <property type="protein sequence ID" value="SCV69865.1"/>
    <property type="molecule type" value="Genomic_DNA"/>
</dbReference>
<feature type="region of interest" description="Disordered" evidence="1">
    <location>
        <begin position="32"/>
        <end position="54"/>
    </location>
</feature>
<proteinExistence type="predicted"/>
<evidence type="ECO:0000313" key="2">
    <source>
        <dbReference type="EMBL" id="SCV69865.1"/>
    </source>
</evidence>
<protein>
    <submittedName>
        <fullName evidence="2">BQ2448_1259 protein</fullName>
    </submittedName>
</protein>
<evidence type="ECO:0000313" key="3">
    <source>
        <dbReference type="Proteomes" id="UP000198372"/>
    </source>
</evidence>
<keyword evidence="3" id="KW-1185">Reference proteome</keyword>
<dbReference type="Proteomes" id="UP000198372">
    <property type="component" value="Unassembled WGS sequence"/>
</dbReference>
<gene>
    <name evidence="2" type="ORF">BQ2448_1259</name>
</gene>
<organism evidence="2 3">
    <name type="scientific">Microbotryum intermedium</name>
    <dbReference type="NCBI Taxonomy" id="269621"/>
    <lineage>
        <taxon>Eukaryota</taxon>
        <taxon>Fungi</taxon>
        <taxon>Dikarya</taxon>
        <taxon>Basidiomycota</taxon>
        <taxon>Pucciniomycotina</taxon>
        <taxon>Microbotryomycetes</taxon>
        <taxon>Microbotryales</taxon>
        <taxon>Microbotryaceae</taxon>
        <taxon>Microbotryum</taxon>
    </lineage>
</organism>
<dbReference type="OrthoDB" id="5599418at2759"/>